<reference evidence="18 19" key="1">
    <citation type="submission" date="2017-05" db="EMBL/GenBank/DDBJ databases">
        <authorList>
            <person name="Varghese N."/>
            <person name="Submissions S."/>
        </authorList>
    </citation>
    <scope>NUCLEOTIDE SEQUENCE [LARGE SCALE GENOMIC DNA]</scope>
    <source>
        <strain evidence="18 19">DSM 19036</strain>
    </source>
</reference>
<evidence type="ECO:0000256" key="6">
    <source>
        <dbReference type="ARBA" id="ARBA00022984"/>
    </source>
</evidence>
<keyword evidence="3" id="KW-0808">Transferase</keyword>
<dbReference type="GO" id="GO:0015648">
    <property type="term" value="F:lipid-linked peptidoglycan transporter activity"/>
    <property type="evidence" value="ECO:0007669"/>
    <property type="project" value="TreeGrafter"/>
</dbReference>
<accession>A0A521FMG5</accession>
<feature type="transmembrane region" description="Helical" evidence="16">
    <location>
        <begin position="385"/>
        <end position="406"/>
    </location>
</feature>
<dbReference type="InterPro" id="IPR001460">
    <property type="entry name" value="PCN-bd_Tpept"/>
</dbReference>
<evidence type="ECO:0000256" key="14">
    <source>
        <dbReference type="ARBA" id="ARBA00044770"/>
    </source>
</evidence>
<dbReference type="Proteomes" id="UP000320300">
    <property type="component" value="Unassembled WGS sequence"/>
</dbReference>
<comment type="similarity">
    <text evidence="11">Belongs to the SEDS family. FtsW subfamily.</text>
</comment>
<evidence type="ECO:0000256" key="13">
    <source>
        <dbReference type="ARBA" id="ARBA00041418"/>
    </source>
</evidence>
<sequence>MDRQQQTSGGRLKERISITMIGIILVFAFFKLFGVLQERMKDVDKGLATGTIVNLNAPDPANAIKAMLTKGYYYDDPADIDLIRSVIADKQQEDRFSNIGDLNKRKFNVSADKASQYGGASFKKRVALSRALLGFTGQDEKRFEQEITAPPALPSVQDMGIGDGALQGSVKNAEGVVSGVLVRLTAIVAADSVDARPFTAYARTDQEGKYKFTGLPEDKAYEVIPLKPGAEFGQVKGVQALNGHQTLNFTEALHRIRLLSSRDFNTLKNEGALIVRTPQDFSFYYWCFAGALLFGFLLIHIVLSIRFPDADQVILPLLMLLTGISFLTLLSLQDPLRDRFLVADSVLYLFIGVTGIFILLAFNLRRFTADSSLYRLFIFTKQRDAANGWPWITLAIGLLVITLLFGAGPEGSGVKVNLLGIQPSEVVKYIVVLFLAGFFGMNEQFIAAYSSWKKRWSFFSFALAAILCTLLLFLLLGDLGPAIVICFTFIILFSFSRGDFMEMTAFVVLYILVAWFVENVWLDALITFGALALYHTLKKRTVSESAIMALVVITAFLTIDKIPYLDKIVPGPVERLSDRKAIWQDAWDNEVYGGDQVANGLWAISSGGIAGQGTGKGFAKTIPEAHTDMILPAIAEDFGWLGMACVFGLFLLYLHRAIIIGRQTGTPFLFYCCAGIGICTFIQFLLIAGGSVGALPLSGVSLPFESYGGSSLVINLVAAGFLLSASSVRGTEGQMKYITRQQDKNLVPALLAACIGVLLLLVNVSRYSFNNKAWVVKPALVADKGGSRMFSYNPRIGILMKKLEAGNIYDRAGLLLATSDPKLFKKQQQELREAGIPEYDLDSAQHRRVSRYYPFEEQLFFWTGDANTGVFNGGINGYFAEYEHAAELRGFKMPLTSYNLIASRYREDRFLPRGPKEMTVVKRDFSALSRILIAGLDTSEIALFKKRNRDVKLSVDAALQTRLQTALAADPAVQKNRVSVVVMSSATGDVLASAVYPLPPVKSWEQLTMSRTDQNKLASWTTTADLGFTVATQPGSTAKLLTAMAAFNQLGMRAAQQTYLVKANERIRSGGPEPDETGNIDMERAIVKSNNVYFIKLANQEHLAEPMGELYLKTGMFLHGVGGYYYGRKSADPDQANRWFDLWRRTEFKSAYNPQNIYRNRATGISGMAWGQGELIATPVAVARLAAAIANQGKLVPNRYVLKLNDSTVKSPESIALAKNPAYAALLKQYMVEQSAGKAGLFGLSVAGKTGTPERMLRGKKVNDGWYVFFAPNPGTADYTVTCIRIEATKGSSEAVKLAADVVIPLLAGKGYIKSIN</sequence>
<dbReference type="Gene3D" id="3.40.710.10">
    <property type="entry name" value="DD-peptidase/beta-lactamase superfamily"/>
    <property type="match status" value="1"/>
</dbReference>
<evidence type="ECO:0000313" key="18">
    <source>
        <dbReference type="EMBL" id="SMO97405.1"/>
    </source>
</evidence>
<dbReference type="Pfam" id="PF00905">
    <property type="entry name" value="Transpeptidase"/>
    <property type="match status" value="1"/>
</dbReference>
<comment type="subcellular location">
    <subcellularLocation>
        <location evidence="1">Membrane</location>
        <topology evidence="1">Multi-pass membrane protein</topology>
    </subcellularLocation>
</comment>
<dbReference type="OrthoDB" id="9812661at2"/>
<dbReference type="GO" id="GO:0032153">
    <property type="term" value="C:cell division site"/>
    <property type="evidence" value="ECO:0007669"/>
    <property type="project" value="TreeGrafter"/>
</dbReference>
<dbReference type="InterPro" id="IPR012338">
    <property type="entry name" value="Beta-lactam/transpept-like"/>
</dbReference>
<dbReference type="PANTHER" id="PTHR30474">
    <property type="entry name" value="CELL CYCLE PROTEIN"/>
    <property type="match status" value="1"/>
</dbReference>
<keyword evidence="6" id="KW-0573">Peptidoglycan synthesis</keyword>
<evidence type="ECO:0000256" key="11">
    <source>
        <dbReference type="ARBA" id="ARBA00038053"/>
    </source>
</evidence>
<dbReference type="GO" id="GO:0008360">
    <property type="term" value="P:regulation of cell shape"/>
    <property type="evidence" value="ECO:0007669"/>
    <property type="project" value="UniProtKB-KW"/>
</dbReference>
<dbReference type="EC" id="2.4.99.28" evidence="14"/>
<evidence type="ECO:0000259" key="17">
    <source>
        <dbReference type="Pfam" id="PF00905"/>
    </source>
</evidence>
<dbReference type="GO" id="GO:0051301">
    <property type="term" value="P:cell division"/>
    <property type="evidence" value="ECO:0007669"/>
    <property type="project" value="UniProtKB-KW"/>
</dbReference>
<feature type="transmembrane region" description="Helical" evidence="16">
    <location>
        <begin position="461"/>
        <end position="493"/>
    </location>
</feature>
<evidence type="ECO:0000256" key="15">
    <source>
        <dbReference type="ARBA" id="ARBA00049902"/>
    </source>
</evidence>
<dbReference type="Pfam" id="PF01098">
    <property type="entry name" value="FTSW_RODA_SPOVE"/>
    <property type="match status" value="2"/>
</dbReference>
<keyword evidence="5" id="KW-0133">Cell shape</keyword>
<evidence type="ECO:0000256" key="4">
    <source>
        <dbReference type="ARBA" id="ARBA00022692"/>
    </source>
</evidence>
<feature type="transmembrane region" description="Helical" evidence="16">
    <location>
        <begin position="345"/>
        <end position="364"/>
    </location>
</feature>
<dbReference type="GO" id="GO:0008955">
    <property type="term" value="F:peptidoglycan glycosyltransferase activity"/>
    <property type="evidence" value="ECO:0007669"/>
    <property type="project" value="UniProtKB-EC"/>
</dbReference>
<keyword evidence="7 16" id="KW-1133">Transmembrane helix</keyword>
<dbReference type="SUPFAM" id="SSF56601">
    <property type="entry name" value="beta-lactamase/transpeptidase-like"/>
    <property type="match status" value="1"/>
</dbReference>
<feature type="transmembrane region" description="Helical" evidence="16">
    <location>
        <begin position="638"/>
        <end position="656"/>
    </location>
</feature>
<gene>
    <name evidence="18" type="ORF">SAMN06265348_11452</name>
</gene>
<feature type="transmembrane region" description="Helical" evidence="16">
    <location>
        <begin position="315"/>
        <end position="333"/>
    </location>
</feature>
<feature type="transmembrane region" description="Helical" evidence="16">
    <location>
        <begin position="426"/>
        <end position="449"/>
    </location>
</feature>
<dbReference type="InterPro" id="IPR001182">
    <property type="entry name" value="FtsW/RodA"/>
</dbReference>
<dbReference type="GO" id="GO:0005886">
    <property type="term" value="C:plasma membrane"/>
    <property type="evidence" value="ECO:0007669"/>
    <property type="project" value="TreeGrafter"/>
</dbReference>
<evidence type="ECO:0000256" key="7">
    <source>
        <dbReference type="ARBA" id="ARBA00022989"/>
    </source>
</evidence>
<feature type="transmembrane region" description="Helical" evidence="16">
    <location>
        <begin position="546"/>
        <end position="565"/>
    </location>
</feature>
<feature type="transmembrane region" description="Helical" evidence="16">
    <location>
        <begin position="746"/>
        <end position="764"/>
    </location>
</feature>
<keyword evidence="2" id="KW-0328">Glycosyltransferase</keyword>
<proteinExistence type="inferred from homology"/>
<evidence type="ECO:0000256" key="5">
    <source>
        <dbReference type="ARBA" id="ARBA00022960"/>
    </source>
</evidence>
<keyword evidence="8 16" id="KW-0472">Membrane</keyword>
<comment type="catalytic activity">
    <reaction evidence="15">
        <text>[GlcNAc-(1-&gt;4)-Mur2Ac(oyl-L-Ala-gamma-D-Glu-L-Lys-D-Ala-D-Ala)](n)-di-trans,octa-cis-undecaprenyl diphosphate + beta-D-GlcNAc-(1-&gt;4)-Mur2Ac(oyl-L-Ala-gamma-D-Glu-L-Lys-D-Ala-D-Ala)-di-trans,octa-cis-undecaprenyl diphosphate = [GlcNAc-(1-&gt;4)-Mur2Ac(oyl-L-Ala-gamma-D-Glu-L-Lys-D-Ala-D-Ala)](n+1)-di-trans,octa-cis-undecaprenyl diphosphate + di-trans,octa-cis-undecaprenyl diphosphate + H(+)</text>
        <dbReference type="Rhea" id="RHEA:23708"/>
        <dbReference type="Rhea" id="RHEA-COMP:9602"/>
        <dbReference type="Rhea" id="RHEA-COMP:9603"/>
        <dbReference type="ChEBI" id="CHEBI:15378"/>
        <dbReference type="ChEBI" id="CHEBI:58405"/>
        <dbReference type="ChEBI" id="CHEBI:60033"/>
        <dbReference type="ChEBI" id="CHEBI:78435"/>
        <dbReference type="EC" id="2.4.99.28"/>
    </reaction>
</comment>
<keyword evidence="18" id="KW-0131">Cell cycle</keyword>
<evidence type="ECO:0000256" key="3">
    <source>
        <dbReference type="ARBA" id="ARBA00022679"/>
    </source>
</evidence>
<evidence type="ECO:0000256" key="9">
    <source>
        <dbReference type="ARBA" id="ARBA00032370"/>
    </source>
</evidence>
<evidence type="ECO:0000256" key="16">
    <source>
        <dbReference type="SAM" id="Phobius"/>
    </source>
</evidence>
<dbReference type="RefSeq" id="WP_142530701.1">
    <property type="nucleotide sequence ID" value="NZ_CBCSJO010000013.1"/>
</dbReference>
<keyword evidence="4 16" id="KW-0812">Transmembrane</keyword>
<dbReference type="PANTHER" id="PTHR30474:SF2">
    <property type="entry name" value="PEPTIDOGLYCAN GLYCOSYLTRANSFERASE FTSW-RELATED"/>
    <property type="match status" value="1"/>
</dbReference>
<feature type="transmembrane region" description="Helical" evidence="16">
    <location>
        <begin position="505"/>
        <end position="534"/>
    </location>
</feature>
<name>A0A521FMG5_9SPHI</name>
<keyword evidence="19" id="KW-1185">Reference proteome</keyword>
<dbReference type="GO" id="GO:0008658">
    <property type="term" value="F:penicillin binding"/>
    <property type="evidence" value="ECO:0007669"/>
    <property type="project" value="InterPro"/>
</dbReference>
<evidence type="ECO:0000256" key="2">
    <source>
        <dbReference type="ARBA" id="ARBA00022676"/>
    </source>
</evidence>
<feature type="transmembrane region" description="Helical" evidence="16">
    <location>
        <begin position="668"/>
        <end position="687"/>
    </location>
</feature>
<protein>
    <recommendedName>
        <fullName evidence="12">Probable peptidoglycan glycosyltransferase FtsW</fullName>
        <ecNumber evidence="14">2.4.99.28</ecNumber>
    </recommendedName>
    <alternativeName>
        <fullName evidence="13">Cell division protein FtsW</fullName>
    </alternativeName>
    <alternativeName>
        <fullName evidence="10">Cell wall polymerase</fullName>
    </alternativeName>
    <alternativeName>
        <fullName evidence="9">Peptidoglycan polymerase</fullName>
    </alternativeName>
</protein>
<evidence type="ECO:0000256" key="12">
    <source>
        <dbReference type="ARBA" id="ARBA00041185"/>
    </source>
</evidence>
<feature type="transmembrane region" description="Helical" evidence="16">
    <location>
        <begin position="16"/>
        <end position="36"/>
    </location>
</feature>
<feature type="domain" description="Penicillin-binding protein transpeptidase" evidence="17">
    <location>
        <begin position="979"/>
        <end position="1296"/>
    </location>
</feature>
<evidence type="ECO:0000313" key="19">
    <source>
        <dbReference type="Proteomes" id="UP000320300"/>
    </source>
</evidence>
<keyword evidence="18" id="KW-0132">Cell division</keyword>
<evidence type="ECO:0000256" key="1">
    <source>
        <dbReference type="ARBA" id="ARBA00004141"/>
    </source>
</evidence>
<dbReference type="EMBL" id="FXTN01000014">
    <property type="protein sequence ID" value="SMO97405.1"/>
    <property type="molecule type" value="Genomic_DNA"/>
</dbReference>
<feature type="transmembrane region" description="Helical" evidence="16">
    <location>
        <begin position="283"/>
        <end position="303"/>
    </location>
</feature>
<evidence type="ECO:0000256" key="8">
    <source>
        <dbReference type="ARBA" id="ARBA00023136"/>
    </source>
</evidence>
<feature type="transmembrane region" description="Helical" evidence="16">
    <location>
        <begin position="707"/>
        <end position="725"/>
    </location>
</feature>
<evidence type="ECO:0000256" key="10">
    <source>
        <dbReference type="ARBA" id="ARBA00033270"/>
    </source>
</evidence>
<organism evidence="18 19">
    <name type="scientific">Pedobacter westerhofensis</name>
    <dbReference type="NCBI Taxonomy" id="425512"/>
    <lineage>
        <taxon>Bacteria</taxon>
        <taxon>Pseudomonadati</taxon>
        <taxon>Bacteroidota</taxon>
        <taxon>Sphingobacteriia</taxon>
        <taxon>Sphingobacteriales</taxon>
        <taxon>Sphingobacteriaceae</taxon>
        <taxon>Pedobacter</taxon>
    </lineage>
</organism>
<dbReference type="GO" id="GO:0009252">
    <property type="term" value="P:peptidoglycan biosynthetic process"/>
    <property type="evidence" value="ECO:0007669"/>
    <property type="project" value="UniProtKB-KW"/>
</dbReference>